<sequence length="307" mass="32506">MIRLTVTICVSLCLIACNGADQVSSDPANSAYFTDSDRMIEIGGQSVRYRESGPATGPTLLMLHGFTDSLHTWDALAAELDTDFHILRPDLPGHGLSGLPAGDDYSNEALTAFVGDFLDATKTSEAIIVGNSLGGLAAWRYAALDPDRVSGLALLAPGGVPHNGVGETPLEAPMMLRFYLENAPKAGVRTALQTMHGDTTRVTDAMVTRFADLMAMPGNGDAFVARAERFTLPDPAGDMAKVEAPTLILWGAKDTVLPPEHADIFAEHMPHASVRILDQVGHMPQSEAVDEVATAIRTLAARTGNGS</sequence>
<feature type="chain" id="PRO_5046537375" evidence="1">
    <location>
        <begin position="20"/>
        <end position="307"/>
    </location>
</feature>
<dbReference type="InterPro" id="IPR000073">
    <property type="entry name" value="AB_hydrolase_1"/>
</dbReference>
<accession>A0ABQ5V1N7</accession>
<feature type="domain" description="AB hydrolase-1" evidence="2">
    <location>
        <begin position="58"/>
        <end position="287"/>
    </location>
</feature>
<proteinExistence type="predicted"/>
<keyword evidence="4" id="KW-1185">Reference proteome</keyword>
<dbReference type="InterPro" id="IPR029058">
    <property type="entry name" value="AB_hydrolase_fold"/>
</dbReference>
<dbReference type="RefSeq" id="WP_284373041.1">
    <property type="nucleotide sequence ID" value="NZ_BSNJ01000005.1"/>
</dbReference>
<dbReference type="PRINTS" id="PR00412">
    <property type="entry name" value="EPOXHYDRLASE"/>
</dbReference>
<evidence type="ECO:0000313" key="4">
    <source>
        <dbReference type="Proteomes" id="UP001161390"/>
    </source>
</evidence>
<reference evidence="3" key="2">
    <citation type="submission" date="2023-01" db="EMBL/GenBank/DDBJ databases">
        <title>Draft genome sequence of Algimonas porphyrae strain NBRC 108216.</title>
        <authorList>
            <person name="Sun Q."/>
            <person name="Mori K."/>
        </authorList>
    </citation>
    <scope>NUCLEOTIDE SEQUENCE</scope>
    <source>
        <strain evidence="3">NBRC 108216</strain>
    </source>
</reference>
<organism evidence="3 4">
    <name type="scientific">Algimonas porphyrae</name>
    <dbReference type="NCBI Taxonomy" id="1128113"/>
    <lineage>
        <taxon>Bacteria</taxon>
        <taxon>Pseudomonadati</taxon>
        <taxon>Pseudomonadota</taxon>
        <taxon>Alphaproteobacteria</taxon>
        <taxon>Maricaulales</taxon>
        <taxon>Robiginitomaculaceae</taxon>
        <taxon>Algimonas</taxon>
    </lineage>
</organism>
<evidence type="ECO:0000313" key="3">
    <source>
        <dbReference type="EMBL" id="GLQ21465.1"/>
    </source>
</evidence>
<name>A0ABQ5V1N7_9PROT</name>
<protein>
    <submittedName>
        <fullName evidence="3">Alpha/beta hydrolase</fullName>
    </submittedName>
</protein>
<comment type="caution">
    <text evidence="3">The sequence shown here is derived from an EMBL/GenBank/DDBJ whole genome shotgun (WGS) entry which is preliminary data.</text>
</comment>
<dbReference type="InterPro" id="IPR000639">
    <property type="entry name" value="Epox_hydrolase-like"/>
</dbReference>
<dbReference type="GO" id="GO:0016787">
    <property type="term" value="F:hydrolase activity"/>
    <property type="evidence" value="ECO:0007669"/>
    <property type="project" value="UniProtKB-KW"/>
</dbReference>
<feature type="signal peptide" evidence="1">
    <location>
        <begin position="1"/>
        <end position="19"/>
    </location>
</feature>
<evidence type="ECO:0000256" key="1">
    <source>
        <dbReference type="SAM" id="SignalP"/>
    </source>
</evidence>
<keyword evidence="1" id="KW-0732">Signal</keyword>
<gene>
    <name evidence="3" type="ORF">GCM10007854_24200</name>
</gene>
<evidence type="ECO:0000259" key="2">
    <source>
        <dbReference type="Pfam" id="PF00561"/>
    </source>
</evidence>
<dbReference type="SUPFAM" id="SSF53474">
    <property type="entry name" value="alpha/beta-Hydrolases"/>
    <property type="match status" value="1"/>
</dbReference>
<dbReference type="Proteomes" id="UP001161390">
    <property type="component" value="Unassembled WGS sequence"/>
</dbReference>
<dbReference type="PANTHER" id="PTHR46438">
    <property type="entry name" value="ALPHA/BETA-HYDROLASES SUPERFAMILY PROTEIN"/>
    <property type="match status" value="1"/>
</dbReference>
<dbReference type="EMBL" id="BSNJ01000005">
    <property type="protein sequence ID" value="GLQ21465.1"/>
    <property type="molecule type" value="Genomic_DNA"/>
</dbReference>
<dbReference type="Pfam" id="PF00561">
    <property type="entry name" value="Abhydrolase_1"/>
    <property type="match status" value="1"/>
</dbReference>
<dbReference type="Gene3D" id="3.40.50.1820">
    <property type="entry name" value="alpha/beta hydrolase"/>
    <property type="match status" value="1"/>
</dbReference>
<keyword evidence="3" id="KW-0378">Hydrolase</keyword>
<dbReference type="PANTHER" id="PTHR46438:SF11">
    <property type="entry name" value="LIPASE-RELATED"/>
    <property type="match status" value="1"/>
</dbReference>
<reference evidence="3" key="1">
    <citation type="journal article" date="2014" name="Int. J. Syst. Evol. Microbiol.">
        <title>Complete genome of a new Firmicutes species belonging to the dominant human colonic microbiota ('Ruminococcus bicirculans') reveals two chromosomes and a selective capacity to utilize plant glucans.</title>
        <authorList>
            <consortium name="NISC Comparative Sequencing Program"/>
            <person name="Wegmann U."/>
            <person name="Louis P."/>
            <person name="Goesmann A."/>
            <person name="Henrissat B."/>
            <person name="Duncan S.H."/>
            <person name="Flint H.J."/>
        </authorList>
    </citation>
    <scope>NUCLEOTIDE SEQUENCE</scope>
    <source>
        <strain evidence="3">NBRC 108216</strain>
    </source>
</reference>
<dbReference type="PRINTS" id="PR00111">
    <property type="entry name" value="ABHYDROLASE"/>
</dbReference>